<dbReference type="GO" id="GO:1990281">
    <property type="term" value="C:efflux pump complex"/>
    <property type="evidence" value="ECO:0007669"/>
    <property type="project" value="TreeGrafter"/>
</dbReference>
<protein>
    <submittedName>
        <fullName evidence="6">Uncharacterized protein</fullName>
    </submittedName>
</protein>
<keyword evidence="7" id="KW-1185">Reference proteome</keyword>
<dbReference type="Pfam" id="PF25954">
    <property type="entry name" value="Beta-barrel_RND_2"/>
    <property type="match status" value="1"/>
</dbReference>
<evidence type="ECO:0000313" key="7">
    <source>
        <dbReference type="Proteomes" id="UP000319812"/>
    </source>
</evidence>
<evidence type="ECO:0000259" key="5">
    <source>
        <dbReference type="Pfam" id="PF25954"/>
    </source>
</evidence>
<accession>A0A4Y4ETQ7</accession>
<dbReference type="Gene3D" id="2.40.50.100">
    <property type="match status" value="1"/>
</dbReference>
<gene>
    <name evidence="6" type="ORF">HHA01_02590</name>
</gene>
<feature type="region of interest" description="Disordered" evidence="3">
    <location>
        <begin position="349"/>
        <end position="369"/>
    </location>
</feature>
<keyword evidence="2" id="KW-0175">Coiled coil</keyword>
<organism evidence="6 7">
    <name type="scientific">Halomonas halmophila</name>
    <dbReference type="NCBI Taxonomy" id="252"/>
    <lineage>
        <taxon>Bacteria</taxon>
        <taxon>Pseudomonadati</taxon>
        <taxon>Pseudomonadota</taxon>
        <taxon>Gammaproteobacteria</taxon>
        <taxon>Oceanospirillales</taxon>
        <taxon>Halomonadaceae</taxon>
        <taxon>Halomonas</taxon>
    </lineage>
</organism>
<dbReference type="OrthoDB" id="9806939at2"/>
<evidence type="ECO:0000256" key="3">
    <source>
        <dbReference type="SAM" id="MobiDB-lite"/>
    </source>
</evidence>
<dbReference type="RefSeq" id="WP_141317303.1">
    <property type="nucleotide sequence ID" value="NZ_BJOC01000006.1"/>
</dbReference>
<feature type="domain" description="CusB-like beta-barrel" evidence="5">
    <location>
        <begin position="211"/>
        <end position="279"/>
    </location>
</feature>
<dbReference type="AlphaFoldDB" id="A0A4Y4ETQ7"/>
<dbReference type="NCBIfam" id="TIGR01730">
    <property type="entry name" value="RND_mfp"/>
    <property type="match status" value="1"/>
</dbReference>
<reference evidence="6 7" key="1">
    <citation type="submission" date="2019-06" db="EMBL/GenBank/DDBJ databases">
        <title>Whole genome shotgun sequence of Halomonas halmophila NBRC 15537.</title>
        <authorList>
            <person name="Hosoyama A."/>
            <person name="Uohara A."/>
            <person name="Ohji S."/>
            <person name="Ichikawa N."/>
        </authorList>
    </citation>
    <scope>NUCLEOTIDE SEQUENCE [LARGE SCALE GENOMIC DNA]</scope>
    <source>
        <strain evidence="6 7">NBRC 15537</strain>
    </source>
</reference>
<name>A0A4Y4ETQ7_9GAMM</name>
<dbReference type="PANTHER" id="PTHR30469:SF29">
    <property type="entry name" value="BLR2860 PROTEIN"/>
    <property type="match status" value="1"/>
</dbReference>
<feature type="domain" description="Multidrug resistance protein MdtA-like barrel-sandwich hybrid" evidence="4">
    <location>
        <begin position="75"/>
        <end position="201"/>
    </location>
</feature>
<feature type="compositionally biased region" description="Polar residues" evidence="3">
    <location>
        <begin position="359"/>
        <end position="369"/>
    </location>
</feature>
<dbReference type="InterPro" id="IPR058625">
    <property type="entry name" value="MdtA-like_BSH"/>
</dbReference>
<dbReference type="GO" id="GO:0015562">
    <property type="term" value="F:efflux transmembrane transporter activity"/>
    <property type="evidence" value="ECO:0007669"/>
    <property type="project" value="TreeGrafter"/>
</dbReference>
<feature type="coiled-coil region" evidence="2">
    <location>
        <begin position="116"/>
        <end position="174"/>
    </location>
</feature>
<proteinExistence type="inferred from homology"/>
<comment type="caution">
    <text evidence="6">The sequence shown here is derived from an EMBL/GenBank/DDBJ whole genome shotgun (WGS) entry which is preliminary data.</text>
</comment>
<comment type="similarity">
    <text evidence="1">Belongs to the membrane fusion protein (MFP) (TC 8.A.1) family.</text>
</comment>
<evidence type="ECO:0000259" key="4">
    <source>
        <dbReference type="Pfam" id="PF25917"/>
    </source>
</evidence>
<dbReference type="InterPro" id="IPR006143">
    <property type="entry name" value="RND_pump_MFP"/>
</dbReference>
<dbReference type="Pfam" id="PF25917">
    <property type="entry name" value="BSH_RND"/>
    <property type="match status" value="1"/>
</dbReference>
<dbReference type="PANTHER" id="PTHR30469">
    <property type="entry name" value="MULTIDRUG RESISTANCE PROTEIN MDTA"/>
    <property type="match status" value="1"/>
</dbReference>
<dbReference type="EMBL" id="BJOC01000006">
    <property type="protein sequence ID" value="GED21282.1"/>
    <property type="molecule type" value="Genomic_DNA"/>
</dbReference>
<dbReference type="Gene3D" id="1.10.287.470">
    <property type="entry name" value="Helix hairpin bin"/>
    <property type="match status" value="1"/>
</dbReference>
<dbReference type="Gene3D" id="2.40.30.170">
    <property type="match status" value="1"/>
</dbReference>
<dbReference type="InterPro" id="IPR058792">
    <property type="entry name" value="Beta-barrel_RND_2"/>
</dbReference>
<evidence type="ECO:0000313" key="6">
    <source>
        <dbReference type="EMBL" id="GED21282.1"/>
    </source>
</evidence>
<evidence type="ECO:0000256" key="1">
    <source>
        <dbReference type="ARBA" id="ARBA00009477"/>
    </source>
</evidence>
<evidence type="ECO:0000256" key="2">
    <source>
        <dbReference type="SAM" id="Coils"/>
    </source>
</evidence>
<dbReference type="SUPFAM" id="SSF111369">
    <property type="entry name" value="HlyD-like secretion proteins"/>
    <property type="match status" value="1"/>
</dbReference>
<sequence length="369" mass="40035">MPRQRPAFSVLLAIALGLALLLWLAFGDISSFRDSAPDAAPSDEAAAPPRVEVERRQASLYAPRLIAQGELEAHRTLELRARQSGRVEAMPVKLGSRVASGELLLSLDQGALPERLQQAEAELALARAELSGARNLRDRELISNPELLRRQSALSAAAAQVAELRQQLDDTRLEAPFPGVLDRLDVDPGELVQAGETWGRLVDDSRLTARAWVPQRKVLGLETGLPARVRLLDGSTLEGELTHITSRADEQTRSFAIEVALDNPEHRRLAGASATLELTLPPREVHRMSPALLELDEQGQLAVKHIDAQNRVVRDNVELVSSDDEVARVAGLPDRIRLITLGGGFVDPGDRVTPVAADTASSATQEESD</sequence>
<dbReference type="Proteomes" id="UP000319812">
    <property type="component" value="Unassembled WGS sequence"/>
</dbReference>